<evidence type="ECO:0000313" key="1">
    <source>
        <dbReference type="EMBL" id="TYO67379.1"/>
    </source>
</evidence>
<protein>
    <submittedName>
        <fullName evidence="1">Uncharacterized protein</fullName>
    </submittedName>
</protein>
<organism evidence="1 2">
    <name type="scientific">Bradyrhizobium hipponense</name>
    <dbReference type="NCBI Taxonomy" id="2605638"/>
    <lineage>
        <taxon>Bacteria</taxon>
        <taxon>Pseudomonadati</taxon>
        <taxon>Pseudomonadota</taxon>
        <taxon>Alphaproteobacteria</taxon>
        <taxon>Hyphomicrobiales</taxon>
        <taxon>Nitrobacteraceae</taxon>
        <taxon>Bradyrhizobium</taxon>
    </lineage>
</organism>
<sequence length="74" mass="8075">MFDAARCQELAIEYRALAQSSDLSVERAVLLKNIARTFTGLANQLDRLAALTREEAQRLRAGPSETRSAPSPSA</sequence>
<evidence type="ECO:0000313" key="2">
    <source>
        <dbReference type="Proteomes" id="UP000324797"/>
    </source>
</evidence>
<dbReference type="AlphaFoldDB" id="A0A5S4YXF3"/>
<proteinExistence type="predicted"/>
<dbReference type="EMBL" id="VSTH01000019">
    <property type="protein sequence ID" value="TYO67379.1"/>
    <property type="molecule type" value="Genomic_DNA"/>
</dbReference>
<keyword evidence="2" id="KW-1185">Reference proteome</keyword>
<accession>A0A5S4YXF3</accession>
<dbReference type="Proteomes" id="UP000324797">
    <property type="component" value="Unassembled WGS sequence"/>
</dbReference>
<gene>
    <name evidence="1" type="ORF">FXV83_07235</name>
</gene>
<reference evidence="1 2" key="1">
    <citation type="submission" date="2019-08" db="EMBL/GenBank/DDBJ databases">
        <title>Bradyrhizobium hipponensis sp. nov., a rhizobium isolated from a Lupinus angustifolius root nodule in Tunisia.</title>
        <authorList>
            <person name="Off K."/>
            <person name="Rejili M."/>
            <person name="Mars M."/>
            <person name="Brachmann A."/>
            <person name="Marin M."/>
        </authorList>
    </citation>
    <scope>NUCLEOTIDE SEQUENCE [LARGE SCALE GENOMIC DNA]</scope>
    <source>
        <strain evidence="2">aSej3</strain>
    </source>
</reference>
<name>A0A5S4YXF3_9BRAD</name>
<comment type="caution">
    <text evidence="1">The sequence shown here is derived from an EMBL/GenBank/DDBJ whole genome shotgun (WGS) entry which is preliminary data.</text>
</comment>